<sequence length="190" mass="21762">MGFTDLALPLYRELQQRVNVGVNPGDVDDLASCARNERLRLLVAKAHRLAGLGMREFARMMRYIAPVWHFLPVQRKTLCDYVRFALDDAEAAAVMEPERMMDMKMIFHQLQLSGYSQDLFSVPETALLVERLDRYLENANASTVNLVFFAPDDPRPVESVGSDTSRMLEDLLLSFDRTSSTWVDHFWEAS</sequence>
<organism evidence="1 2">
    <name type="scientific">Mycena albidolilacea</name>
    <dbReference type="NCBI Taxonomy" id="1033008"/>
    <lineage>
        <taxon>Eukaryota</taxon>
        <taxon>Fungi</taxon>
        <taxon>Dikarya</taxon>
        <taxon>Basidiomycota</taxon>
        <taxon>Agaricomycotina</taxon>
        <taxon>Agaricomycetes</taxon>
        <taxon>Agaricomycetidae</taxon>
        <taxon>Agaricales</taxon>
        <taxon>Marasmiineae</taxon>
        <taxon>Mycenaceae</taxon>
        <taxon>Mycena</taxon>
    </lineage>
</organism>
<keyword evidence="2" id="KW-1185">Reference proteome</keyword>
<evidence type="ECO:0000313" key="1">
    <source>
        <dbReference type="EMBL" id="KAJ7301318.1"/>
    </source>
</evidence>
<evidence type="ECO:0000313" key="2">
    <source>
        <dbReference type="Proteomes" id="UP001218218"/>
    </source>
</evidence>
<dbReference type="Proteomes" id="UP001218218">
    <property type="component" value="Unassembled WGS sequence"/>
</dbReference>
<gene>
    <name evidence="1" type="ORF">DFH08DRAFT_907035</name>
</gene>
<reference evidence="1" key="1">
    <citation type="submission" date="2023-03" db="EMBL/GenBank/DDBJ databases">
        <title>Massive genome expansion in bonnet fungi (Mycena s.s.) driven by repeated elements and novel gene families across ecological guilds.</title>
        <authorList>
            <consortium name="Lawrence Berkeley National Laboratory"/>
            <person name="Harder C.B."/>
            <person name="Miyauchi S."/>
            <person name="Viragh M."/>
            <person name="Kuo A."/>
            <person name="Thoen E."/>
            <person name="Andreopoulos B."/>
            <person name="Lu D."/>
            <person name="Skrede I."/>
            <person name="Drula E."/>
            <person name="Henrissat B."/>
            <person name="Morin E."/>
            <person name="Kohler A."/>
            <person name="Barry K."/>
            <person name="LaButti K."/>
            <person name="Morin E."/>
            <person name="Salamov A."/>
            <person name="Lipzen A."/>
            <person name="Mereny Z."/>
            <person name="Hegedus B."/>
            <person name="Baldrian P."/>
            <person name="Stursova M."/>
            <person name="Weitz H."/>
            <person name="Taylor A."/>
            <person name="Grigoriev I.V."/>
            <person name="Nagy L.G."/>
            <person name="Martin F."/>
            <person name="Kauserud H."/>
        </authorList>
    </citation>
    <scope>NUCLEOTIDE SEQUENCE</scope>
    <source>
        <strain evidence="1">CBHHK002</strain>
    </source>
</reference>
<comment type="caution">
    <text evidence="1">The sequence shown here is derived from an EMBL/GenBank/DDBJ whole genome shotgun (WGS) entry which is preliminary data.</text>
</comment>
<dbReference type="EMBL" id="JARIHO010000138">
    <property type="protein sequence ID" value="KAJ7301318.1"/>
    <property type="molecule type" value="Genomic_DNA"/>
</dbReference>
<accession>A0AAD6YXN7</accession>
<dbReference type="AlphaFoldDB" id="A0AAD6YXN7"/>
<protein>
    <submittedName>
        <fullName evidence="1">Uncharacterized protein</fullName>
    </submittedName>
</protein>
<proteinExistence type="predicted"/>
<name>A0AAD6YXN7_9AGAR</name>